<dbReference type="Proteomes" id="UP001597110">
    <property type="component" value="Unassembled WGS sequence"/>
</dbReference>
<reference evidence="3" key="1">
    <citation type="journal article" date="2019" name="Int. J. Syst. Evol. Microbiol.">
        <title>The Global Catalogue of Microorganisms (GCM) 10K type strain sequencing project: providing services to taxonomists for standard genome sequencing and annotation.</title>
        <authorList>
            <consortium name="The Broad Institute Genomics Platform"/>
            <consortium name="The Broad Institute Genome Sequencing Center for Infectious Disease"/>
            <person name="Wu L."/>
            <person name="Ma J."/>
        </authorList>
    </citation>
    <scope>NUCLEOTIDE SEQUENCE [LARGE SCALE GENOMIC DNA]</scope>
    <source>
        <strain evidence="3">CCUG 55585</strain>
    </source>
</reference>
<dbReference type="RefSeq" id="WP_386822484.1">
    <property type="nucleotide sequence ID" value="NZ_JBHTIF010000001.1"/>
</dbReference>
<keyword evidence="1" id="KW-0732">Signal</keyword>
<keyword evidence="3" id="KW-1185">Reference proteome</keyword>
<evidence type="ECO:0000256" key="1">
    <source>
        <dbReference type="SAM" id="SignalP"/>
    </source>
</evidence>
<feature type="chain" id="PRO_5047029841" evidence="1">
    <location>
        <begin position="23"/>
        <end position="212"/>
    </location>
</feature>
<dbReference type="Pfam" id="PF19574">
    <property type="entry name" value="LolA_3"/>
    <property type="match status" value="1"/>
</dbReference>
<evidence type="ECO:0000313" key="2">
    <source>
        <dbReference type="EMBL" id="MFD0724846.1"/>
    </source>
</evidence>
<gene>
    <name evidence="2" type="ORF">ACFQ0E_04455</name>
</gene>
<name>A0ABW2YAC2_9GAMM</name>
<organism evidence="2 3">
    <name type="scientific">Lysobacter brunescens</name>
    <dbReference type="NCBI Taxonomy" id="262323"/>
    <lineage>
        <taxon>Bacteria</taxon>
        <taxon>Pseudomonadati</taxon>
        <taxon>Pseudomonadota</taxon>
        <taxon>Gammaproteobacteria</taxon>
        <taxon>Lysobacterales</taxon>
        <taxon>Lysobacteraceae</taxon>
        <taxon>Lysobacter</taxon>
    </lineage>
</organism>
<protein>
    <submittedName>
        <fullName evidence="2">LolA-related protein</fullName>
    </submittedName>
</protein>
<dbReference type="InterPro" id="IPR004564">
    <property type="entry name" value="OM_lipoprot_carrier_LolA-like"/>
</dbReference>
<dbReference type="Gene3D" id="2.50.20.10">
    <property type="entry name" value="Lipoprotein localisation LolA/LolB/LppX"/>
    <property type="match status" value="1"/>
</dbReference>
<dbReference type="EMBL" id="JBHTIF010000001">
    <property type="protein sequence ID" value="MFD0724846.1"/>
    <property type="molecule type" value="Genomic_DNA"/>
</dbReference>
<proteinExistence type="predicted"/>
<sequence>MRAIRTVLLGAVLSGVAAPALAQTADADWVLKALARPAPMRTDFVEVRVSPLLKDPLRLVGEYRRPVADTLVREVRSPYAETTTLRAGEATIARAGKTPRTFSLSRAPELASLQSSFGALLAGDRAQIEQVYTLKVQGPRERWTLTLVPKDKALAARVRDITLHGQGAELRCIETRPVKGDLQRTLLASAALAVKPGTDAKAMEALCRVGVK</sequence>
<feature type="signal peptide" evidence="1">
    <location>
        <begin position="1"/>
        <end position="22"/>
    </location>
</feature>
<comment type="caution">
    <text evidence="2">The sequence shown here is derived from an EMBL/GenBank/DDBJ whole genome shotgun (WGS) entry which is preliminary data.</text>
</comment>
<accession>A0ABW2YAC2</accession>
<evidence type="ECO:0000313" key="3">
    <source>
        <dbReference type="Proteomes" id="UP001597110"/>
    </source>
</evidence>